<organism evidence="7 8">
    <name type="scientific">Nocardioides panacis</name>
    <dbReference type="NCBI Taxonomy" id="2849501"/>
    <lineage>
        <taxon>Bacteria</taxon>
        <taxon>Bacillati</taxon>
        <taxon>Actinomycetota</taxon>
        <taxon>Actinomycetes</taxon>
        <taxon>Propionibacteriales</taxon>
        <taxon>Nocardioidaceae</taxon>
        <taxon>Nocardioides</taxon>
    </lineage>
</organism>
<accession>A0A975SVL6</accession>
<dbReference type="KEGG" id="nps:KRR39_14395"/>
<evidence type="ECO:0000256" key="5">
    <source>
        <dbReference type="SAM" id="Phobius"/>
    </source>
</evidence>
<evidence type="ECO:0000256" key="1">
    <source>
        <dbReference type="ARBA" id="ARBA00004141"/>
    </source>
</evidence>
<dbReference type="PANTHER" id="PTHR43027:SF1">
    <property type="entry name" value="DOXORUBICIN RESISTANCE ABC TRANSPORTER PERMEASE PROTEIN DRRC-RELATED"/>
    <property type="match status" value="1"/>
</dbReference>
<feature type="transmembrane region" description="Helical" evidence="5">
    <location>
        <begin position="272"/>
        <end position="290"/>
    </location>
</feature>
<dbReference type="InterPro" id="IPR013525">
    <property type="entry name" value="ABC2_TM"/>
</dbReference>
<keyword evidence="4 5" id="KW-0472">Membrane</keyword>
<feature type="transmembrane region" description="Helical" evidence="5">
    <location>
        <begin position="238"/>
        <end position="260"/>
    </location>
</feature>
<keyword evidence="8" id="KW-1185">Reference proteome</keyword>
<dbReference type="InterPro" id="IPR052902">
    <property type="entry name" value="ABC-2_transporter"/>
</dbReference>
<protein>
    <submittedName>
        <fullName evidence="7">ABC transporter permease</fullName>
    </submittedName>
</protein>
<evidence type="ECO:0000313" key="7">
    <source>
        <dbReference type="EMBL" id="QWZ06730.1"/>
    </source>
</evidence>
<evidence type="ECO:0000313" key="8">
    <source>
        <dbReference type="Proteomes" id="UP000683575"/>
    </source>
</evidence>
<dbReference type="EMBL" id="CP077062">
    <property type="protein sequence ID" value="QWZ06730.1"/>
    <property type="molecule type" value="Genomic_DNA"/>
</dbReference>
<reference evidence="7" key="1">
    <citation type="submission" date="2021-06" db="EMBL/GenBank/DDBJ databases">
        <title>Complete genome sequence of Nocardioides sp. G188.</title>
        <authorList>
            <person name="Im W.-T."/>
        </authorList>
    </citation>
    <scope>NUCLEOTIDE SEQUENCE</scope>
    <source>
        <strain evidence="7">G188</strain>
    </source>
</reference>
<feature type="transmembrane region" description="Helical" evidence="5">
    <location>
        <begin position="164"/>
        <end position="184"/>
    </location>
</feature>
<feature type="transmembrane region" description="Helical" evidence="5">
    <location>
        <begin position="21"/>
        <end position="40"/>
    </location>
</feature>
<comment type="subcellular location">
    <subcellularLocation>
        <location evidence="1">Membrane</location>
        <topology evidence="1">Multi-pass membrane protein</topology>
    </subcellularLocation>
</comment>
<name>A0A975SVL6_9ACTN</name>
<dbReference type="GO" id="GO:0140359">
    <property type="term" value="F:ABC-type transporter activity"/>
    <property type="evidence" value="ECO:0007669"/>
    <property type="project" value="InterPro"/>
</dbReference>
<dbReference type="AlphaFoldDB" id="A0A975SVL6"/>
<sequence length="339" mass="36371">MTAFRAIALAIVKGFLRDKMSMFFAVVFPLMFLVLFGGVFDYENSPKIAVVEVGHVGLVDGLGPGAKQAYDQTFEVTHATRLPAALAQVRKGDADAAIEMRGDILVAHYTQTDQVKAAITQGTLNAFVDGANQEASGRPPRYTFVGERVEDKSLRTIQFVTPGLLGWAVAMSAAFGAAATLQGWRNSKLLRRLQLSPVSAGSVVGARVVVTVLIALVQMAIFLGLGMSAFGLRLTGSWWMAVPLLVAGTLAFMSLGLLAGSVAKTQEGAVNLANFLVLPMAFLSGSFFPLDGAPGWLQVTSNLLPLRHLNDGMLDVMVRGQGRRRRSPRSASCSRSRRW</sequence>
<evidence type="ECO:0000259" key="6">
    <source>
        <dbReference type="Pfam" id="PF12698"/>
    </source>
</evidence>
<dbReference type="Proteomes" id="UP000683575">
    <property type="component" value="Chromosome"/>
</dbReference>
<keyword evidence="3 5" id="KW-1133">Transmembrane helix</keyword>
<evidence type="ECO:0000256" key="4">
    <source>
        <dbReference type="ARBA" id="ARBA00023136"/>
    </source>
</evidence>
<dbReference type="GO" id="GO:0016020">
    <property type="term" value="C:membrane"/>
    <property type="evidence" value="ECO:0007669"/>
    <property type="project" value="UniProtKB-SubCell"/>
</dbReference>
<feature type="domain" description="ABC-2 type transporter transmembrane" evidence="6">
    <location>
        <begin position="21"/>
        <end position="318"/>
    </location>
</feature>
<dbReference type="Pfam" id="PF12698">
    <property type="entry name" value="ABC2_membrane_3"/>
    <property type="match status" value="1"/>
</dbReference>
<evidence type="ECO:0000256" key="2">
    <source>
        <dbReference type="ARBA" id="ARBA00022692"/>
    </source>
</evidence>
<evidence type="ECO:0000256" key="3">
    <source>
        <dbReference type="ARBA" id="ARBA00022989"/>
    </source>
</evidence>
<feature type="transmembrane region" description="Helical" evidence="5">
    <location>
        <begin position="204"/>
        <end position="232"/>
    </location>
</feature>
<gene>
    <name evidence="7" type="ORF">KRR39_14395</name>
</gene>
<dbReference type="RefSeq" id="WP_216937886.1">
    <property type="nucleotide sequence ID" value="NZ_CP077062.1"/>
</dbReference>
<keyword evidence="2 5" id="KW-0812">Transmembrane</keyword>
<proteinExistence type="predicted"/>
<dbReference type="PANTHER" id="PTHR43027">
    <property type="entry name" value="DOXORUBICIN RESISTANCE ABC TRANSPORTER PERMEASE PROTEIN DRRC-RELATED"/>
    <property type="match status" value="1"/>
</dbReference>